<dbReference type="SUPFAM" id="SSF51261">
    <property type="entry name" value="Duplicated hybrid motif"/>
    <property type="match status" value="1"/>
</dbReference>
<dbReference type="KEGG" id="sbat:G4Z16_07820"/>
<feature type="compositionally biased region" description="Basic and acidic residues" evidence="2">
    <location>
        <begin position="326"/>
        <end position="342"/>
    </location>
</feature>
<feature type="region of interest" description="Disordered" evidence="2">
    <location>
        <begin position="216"/>
        <end position="277"/>
    </location>
</feature>
<evidence type="ECO:0000259" key="3">
    <source>
        <dbReference type="Pfam" id="PF01551"/>
    </source>
</evidence>
<dbReference type="PANTHER" id="PTHR21666:SF289">
    <property type="entry name" value="L-ALA--D-GLU ENDOPEPTIDASE"/>
    <property type="match status" value="1"/>
</dbReference>
<dbReference type="InterPro" id="IPR011055">
    <property type="entry name" value="Dup_hybrid_motif"/>
</dbReference>
<dbReference type="AlphaFoldDB" id="A0A7T1WRC1"/>
<accession>A0A7T1WRC1</accession>
<reference evidence="5" key="1">
    <citation type="submission" date="2020-02" db="EMBL/GenBank/DDBJ databases">
        <title>Streptomyces sp. ASO4wet.</title>
        <authorList>
            <person name="Risdian C."/>
            <person name="Landwehr W."/>
            <person name="Schupp P."/>
            <person name="Wink J."/>
        </authorList>
    </citation>
    <scope>NUCLEOTIDE SEQUENCE [LARGE SCALE GENOMIC DNA]</scope>
    <source>
        <strain evidence="5">ASO4wet</strain>
    </source>
</reference>
<evidence type="ECO:0000313" key="4">
    <source>
        <dbReference type="EMBL" id="QPP06326.1"/>
    </source>
</evidence>
<evidence type="ECO:0000313" key="5">
    <source>
        <dbReference type="Proteomes" id="UP000595046"/>
    </source>
</evidence>
<dbReference type="RefSeq" id="WP_197350058.1">
    <property type="nucleotide sequence ID" value="NZ_CP048882.1"/>
</dbReference>
<dbReference type="Gene3D" id="2.70.70.10">
    <property type="entry name" value="Glucose Permease (Domain IIA)"/>
    <property type="match status" value="1"/>
</dbReference>
<name>A0A7T1WRC1_9ACTN</name>
<proteinExistence type="predicted"/>
<dbReference type="Proteomes" id="UP000595046">
    <property type="component" value="Chromosome"/>
</dbReference>
<dbReference type="Pfam" id="PF01551">
    <property type="entry name" value="Peptidase_M23"/>
    <property type="match status" value="1"/>
</dbReference>
<feature type="compositionally biased region" description="Low complexity" evidence="2">
    <location>
        <begin position="216"/>
        <end position="233"/>
    </location>
</feature>
<dbReference type="PANTHER" id="PTHR21666">
    <property type="entry name" value="PEPTIDASE-RELATED"/>
    <property type="match status" value="1"/>
</dbReference>
<dbReference type="InterPro" id="IPR016047">
    <property type="entry name" value="M23ase_b-sheet_dom"/>
</dbReference>
<gene>
    <name evidence="4" type="ORF">G4Z16_07820</name>
</gene>
<keyword evidence="5" id="KW-1185">Reference proteome</keyword>
<keyword evidence="1" id="KW-0732">Signal</keyword>
<dbReference type="EMBL" id="CP048882">
    <property type="protein sequence ID" value="QPP06326.1"/>
    <property type="molecule type" value="Genomic_DNA"/>
</dbReference>
<dbReference type="InterPro" id="IPR050570">
    <property type="entry name" value="Cell_wall_metabolism_enzyme"/>
</dbReference>
<evidence type="ECO:0000256" key="1">
    <source>
        <dbReference type="ARBA" id="ARBA00022729"/>
    </source>
</evidence>
<evidence type="ECO:0000256" key="2">
    <source>
        <dbReference type="SAM" id="MobiDB-lite"/>
    </source>
</evidence>
<dbReference type="GO" id="GO:0004222">
    <property type="term" value="F:metalloendopeptidase activity"/>
    <property type="evidence" value="ECO:0007669"/>
    <property type="project" value="TreeGrafter"/>
</dbReference>
<protein>
    <submittedName>
        <fullName evidence="4">M23 family metallopeptidase</fullName>
    </submittedName>
</protein>
<feature type="region of interest" description="Disordered" evidence="2">
    <location>
        <begin position="310"/>
        <end position="353"/>
    </location>
</feature>
<dbReference type="CDD" id="cd12797">
    <property type="entry name" value="M23_peptidase"/>
    <property type="match status" value="1"/>
</dbReference>
<feature type="domain" description="M23ase beta-sheet core" evidence="3">
    <location>
        <begin position="94"/>
        <end position="191"/>
    </location>
</feature>
<organism evidence="4 5">
    <name type="scientific">Streptomyces bathyalis</name>
    <dbReference type="NCBI Taxonomy" id="2710756"/>
    <lineage>
        <taxon>Bacteria</taxon>
        <taxon>Bacillati</taxon>
        <taxon>Actinomycetota</taxon>
        <taxon>Actinomycetes</taxon>
        <taxon>Kitasatosporales</taxon>
        <taxon>Streptomycetaceae</taxon>
        <taxon>Streptomyces</taxon>
    </lineage>
</organism>
<sequence length="353" mass="36192">MVLGVAGVLRETVRLVACTALCAAFALVVGGVRSARAHAEEGRERPSMTTAGMRDAAARGADGSGGRAWPVEGRAGVPRVVRRWKPPPKPWAAGHRGVDLAAPRGSPVRAVAAGRVSFAGKVAGRGVVSVELSGTGRPPLRMTYEPVRPSVHKGERVRSGQTVGRVAAGPFHCDLGCLHWGARRGERYLDPLSLLRGGPSRLLPVFGVPLPGHAGRAAVTGGTTGTDSATGAKGETGSEMGTNADTNPGADAGTARRDRTTDGGHTQGVGRTAATVPAATAESGPALGAISLAAMLGCGAYWARGRLVHGNRSDRSGRCSHGRPASTERRGKAGRARHEFRGRPPPGVSGGRR</sequence>